<dbReference type="SMART" id="SM00066">
    <property type="entry name" value="GAL4"/>
    <property type="match status" value="1"/>
</dbReference>
<feature type="transmembrane region" description="Helical" evidence="2">
    <location>
        <begin position="378"/>
        <end position="397"/>
    </location>
</feature>
<dbReference type="Gene3D" id="4.10.240.10">
    <property type="entry name" value="Zn(2)-C6 fungal-type DNA-binding domain"/>
    <property type="match status" value="1"/>
</dbReference>
<name>A0A8K0VU09_9PLEO</name>
<protein>
    <recommendedName>
        <fullName evidence="3">Zn(2)-C6 fungal-type domain-containing protein</fullName>
    </recommendedName>
</protein>
<evidence type="ECO:0000313" key="5">
    <source>
        <dbReference type="Proteomes" id="UP000813461"/>
    </source>
</evidence>
<sequence length="512" mass="57636">MPKRSTGCFECRKRKVRCDEAKPECNICLRRGTKCPGYRPTQSFILHEFDQQTDRPALIKEDESRYRYANHSPTSTSSSNGAQAQAVVRLPDANSKPVDEALPKRVSTIGVDRIQHLGTFITLYLPRCDGPALPPTSALMLALPGLPANSQVLLAAVDALSAAQIAVENRNHTLINRSRSLYGSALSHMLRAIQDPNTALKDETLLSTYLLTLYEVFVGVTHGHGFFYHVQGLLHLLRQRGPNSFESRLSMQIFHAIRYNSLSIGYHMRKASMLDSSEWLAVTAKGAKVDPYVALNDICICIPRLLERTDRLNQGGVSPDEIDALIDDSQQLANRAFDWLSNFEKNGPRYNEVAITAFQSFLDLCGDLPPIFDPVYDFHYFGAGICYMIYWMSMLIMQGNTFKLLRQYRKLELKQLMMWDRQLGGYADCISRSIPYNCRSLQGYAAKFGSLTPLVAARKYYEMKGPAKEKEANWCESVYMSARVPGLYQTPVPLEPLKAVKETVASSPKEYL</sequence>
<dbReference type="GO" id="GO:0000981">
    <property type="term" value="F:DNA-binding transcription factor activity, RNA polymerase II-specific"/>
    <property type="evidence" value="ECO:0007669"/>
    <property type="project" value="InterPro"/>
</dbReference>
<dbReference type="Proteomes" id="UP000813461">
    <property type="component" value="Unassembled WGS sequence"/>
</dbReference>
<keyword evidence="5" id="KW-1185">Reference proteome</keyword>
<comment type="caution">
    <text evidence="4">The sequence shown here is derived from an EMBL/GenBank/DDBJ whole genome shotgun (WGS) entry which is preliminary data.</text>
</comment>
<evidence type="ECO:0000313" key="4">
    <source>
        <dbReference type="EMBL" id="KAH7076156.1"/>
    </source>
</evidence>
<dbReference type="GO" id="GO:0008270">
    <property type="term" value="F:zinc ion binding"/>
    <property type="evidence" value="ECO:0007669"/>
    <property type="project" value="InterPro"/>
</dbReference>
<dbReference type="InterPro" id="IPR021858">
    <property type="entry name" value="Fun_TF"/>
</dbReference>
<keyword evidence="2" id="KW-0812">Transmembrane</keyword>
<dbReference type="AlphaFoldDB" id="A0A8K0VU09"/>
<keyword evidence="2" id="KW-1133">Transmembrane helix</keyword>
<organism evidence="4 5">
    <name type="scientific">Paraphoma chrysanthemicola</name>
    <dbReference type="NCBI Taxonomy" id="798071"/>
    <lineage>
        <taxon>Eukaryota</taxon>
        <taxon>Fungi</taxon>
        <taxon>Dikarya</taxon>
        <taxon>Ascomycota</taxon>
        <taxon>Pezizomycotina</taxon>
        <taxon>Dothideomycetes</taxon>
        <taxon>Pleosporomycetidae</taxon>
        <taxon>Pleosporales</taxon>
        <taxon>Pleosporineae</taxon>
        <taxon>Phaeosphaeriaceae</taxon>
        <taxon>Paraphoma</taxon>
    </lineage>
</organism>
<dbReference type="CDD" id="cd00067">
    <property type="entry name" value="GAL4"/>
    <property type="match status" value="1"/>
</dbReference>
<proteinExistence type="predicted"/>
<dbReference type="SUPFAM" id="SSF57701">
    <property type="entry name" value="Zn2/Cys6 DNA-binding domain"/>
    <property type="match status" value="1"/>
</dbReference>
<feature type="domain" description="Zn(2)-C6 fungal-type" evidence="3">
    <location>
        <begin position="7"/>
        <end position="35"/>
    </location>
</feature>
<dbReference type="PANTHER" id="PTHR38111:SF2">
    <property type="entry name" value="FINGER DOMAIN PROTEIN, PUTATIVE (AFU_ORTHOLOGUE AFUA_1G01560)-RELATED"/>
    <property type="match status" value="1"/>
</dbReference>
<accession>A0A8K0VU09</accession>
<evidence type="ECO:0000256" key="1">
    <source>
        <dbReference type="ARBA" id="ARBA00023242"/>
    </source>
</evidence>
<dbReference type="InterPro" id="IPR001138">
    <property type="entry name" value="Zn2Cys6_DnaBD"/>
</dbReference>
<dbReference type="InterPro" id="IPR036864">
    <property type="entry name" value="Zn2-C6_fun-type_DNA-bd_sf"/>
</dbReference>
<gene>
    <name evidence="4" type="ORF">FB567DRAFT_553114</name>
</gene>
<dbReference type="PROSITE" id="PS00463">
    <property type="entry name" value="ZN2_CY6_FUNGAL_1"/>
    <property type="match status" value="1"/>
</dbReference>
<dbReference type="PANTHER" id="PTHR38111">
    <property type="entry name" value="ZN(2)-C6 FUNGAL-TYPE DOMAIN-CONTAINING PROTEIN-RELATED"/>
    <property type="match status" value="1"/>
</dbReference>
<reference evidence="4" key="1">
    <citation type="journal article" date="2021" name="Nat. Commun.">
        <title>Genetic determinants of endophytism in the Arabidopsis root mycobiome.</title>
        <authorList>
            <person name="Mesny F."/>
            <person name="Miyauchi S."/>
            <person name="Thiergart T."/>
            <person name="Pickel B."/>
            <person name="Atanasova L."/>
            <person name="Karlsson M."/>
            <person name="Huettel B."/>
            <person name="Barry K.W."/>
            <person name="Haridas S."/>
            <person name="Chen C."/>
            <person name="Bauer D."/>
            <person name="Andreopoulos W."/>
            <person name="Pangilinan J."/>
            <person name="LaButti K."/>
            <person name="Riley R."/>
            <person name="Lipzen A."/>
            <person name="Clum A."/>
            <person name="Drula E."/>
            <person name="Henrissat B."/>
            <person name="Kohler A."/>
            <person name="Grigoriev I.V."/>
            <person name="Martin F.M."/>
            <person name="Hacquard S."/>
        </authorList>
    </citation>
    <scope>NUCLEOTIDE SEQUENCE</scope>
    <source>
        <strain evidence="4">MPI-SDFR-AT-0120</strain>
    </source>
</reference>
<evidence type="ECO:0000259" key="3">
    <source>
        <dbReference type="PROSITE" id="PS50048"/>
    </source>
</evidence>
<keyword evidence="2" id="KW-0472">Membrane</keyword>
<dbReference type="InterPro" id="IPR053178">
    <property type="entry name" value="Osmoadaptation_assoc"/>
</dbReference>
<dbReference type="Pfam" id="PF11951">
    <property type="entry name" value="Fungal_trans_2"/>
    <property type="match status" value="1"/>
</dbReference>
<dbReference type="PROSITE" id="PS50048">
    <property type="entry name" value="ZN2_CY6_FUNGAL_2"/>
    <property type="match status" value="1"/>
</dbReference>
<evidence type="ECO:0000256" key="2">
    <source>
        <dbReference type="SAM" id="Phobius"/>
    </source>
</evidence>
<dbReference type="Pfam" id="PF00172">
    <property type="entry name" value="Zn_clus"/>
    <property type="match status" value="1"/>
</dbReference>
<dbReference type="OrthoDB" id="4491390at2759"/>
<keyword evidence="1" id="KW-0539">Nucleus</keyword>
<dbReference type="EMBL" id="JAGMVJ010000019">
    <property type="protein sequence ID" value="KAH7076156.1"/>
    <property type="molecule type" value="Genomic_DNA"/>
</dbReference>